<dbReference type="InterPro" id="IPR007751">
    <property type="entry name" value="DUF676_lipase-like"/>
</dbReference>
<dbReference type="PANTHER" id="PTHR48182:SF2">
    <property type="entry name" value="PROTEIN SERAC1"/>
    <property type="match status" value="1"/>
</dbReference>
<evidence type="ECO:0000313" key="9">
    <source>
        <dbReference type="Proteomes" id="UP000276133"/>
    </source>
</evidence>
<keyword evidence="5" id="KW-0496">Mitochondrion</keyword>
<dbReference type="AlphaFoldDB" id="A0A3M7P5Y3"/>
<dbReference type="InterPro" id="IPR029058">
    <property type="entry name" value="AB_hydrolase_fold"/>
</dbReference>
<dbReference type="GO" id="GO:0005739">
    <property type="term" value="C:mitochondrion"/>
    <property type="evidence" value="ECO:0007669"/>
    <property type="project" value="UniProtKB-SubCell"/>
</dbReference>
<dbReference type="GO" id="GO:0016020">
    <property type="term" value="C:membrane"/>
    <property type="evidence" value="ECO:0007669"/>
    <property type="project" value="UniProtKB-SubCell"/>
</dbReference>
<evidence type="ECO:0000256" key="6">
    <source>
        <dbReference type="ARBA" id="ARBA00023136"/>
    </source>
</evidence>
<accession>A0A3M7P5Y3</accession>
<dbReference type="STRING" id="10195.A0A3M7P5Y3"/>
<keyword evidence="4" id="KW-0256">Endoplasmic reticulum</keyword>
<dbReference type="InterPro" id="IPR052374">
    <property type="entry name" value="SERAC1"/>
</dbReference>
<dbReference type="Gene3D" id="3.40.50.1820">
    <property type="entry name" value="alpha/beta hydrolase"/>
    <property type="match status" value="1"/>
</dbReference>
<reference evidence="8 9" key="1">
    <citation type="journal article" date="2018" name="Sci. Rep.">
        <title>Genomic signatures of local adaptation to the degree of environmental predictability in rotifers.</title>
        <authorList>
            <person name="Franch-Gras L."/>
            <person name="Hahn C."/>
            <person name="Garcia-Roger E.M."/>
            <person name="Carmona M.J."/>
            <person name="Serra M."/>
            <person name="Gomez A."/>
        </authorList>
    </citation>
    <scope>NUCLEOTIDE SEQUENCE [LARGE SCALE GENOMIC DNA]</scope>
    <source>
        <strain evidence="8">HYR1</strain>
    </source>
</reference>
<comment type="subcellular location">
    <subcellularLocation>
        <location evidence="2">Endoplasmic reticulum</location>
    </subcellularLocation>
    <subcellularLocation>
        <location evidence="3">Membrane</location>
    </subcellularLocation>
    <subcellularLocation>
        <location evidence="1">Mitochondrion</location>
    </subcellularLocation>
</comment>
<evidence type="ECO:0000313" key="8">
    <source>
        <dbReference type="EMBL" id="RMZ94486.1"/>
    </source>
</evidence>
<sequence length="594" mass="69297">MTKLENLTKLRLYRPRPNPFLNDGLAMYLSQLINIDLAIDLAYKSHSCDNRFFRSEPPGTRQKLEKMNCTRRPSSIFEDPDYFILFEFQRTFCSKINDQLKSLAISDYVANRTKINVWWDDLENLLDDLDDDDFNEILEIPSAKSSKLDKIKSFKQKMKSEFVEKNEARIFELVDRMVRMDADEFLRLGGIEFLLLLYEKYKHDDIYVQMIGNCLNVFSLESKNRRLFVESGWLKRVHEMRSNLNENQDKLEITKELIAHKILHNFCQSKKLNAILYPSLIFPLHPLYAELAKQSVPSKQHNHQLDIVFVHGLRGSVFKTWRQDDLVLKSNSEFVNKLNAYIDKKFRLYSHCWPAEWLPDDLGKKNVRIFGVNYESLFSLWGQDLIEEIKLKSSIKQRAVDLLEELDQVGIGEKPCVWVCHSMGGLIIKQLLLNASKLGKKGRKIFENTKAIIFLSTPHLGSSIARTVTKFKFATNPSVELFELSTQNNKLKILSLCEGKLTYLGFNLYTATVTEESANIDYGEFHLVKNKDHLNICKPESQDCFVYIKIKELLSNILNEEMSNCSTCKEMSNENFSNFFEMKERNKLTDYYIS</sequence>
<dbReference type="Proteomes" id="UP000276133">
    <property type="component" value="Unassembled WGS sequence"/>
</dbReference>
<comment type="caution">
    <text evidence="8">The sequence shown here is derived from an EMBL/GenBank/DDBJ whole genome shotgun (WGS) entry which is preliminary data.</text>
</comment>
<name>A0A3M7P5Y3_BRAPC</name>
<evidence type="ECO:0000256" key="5">
    <source>
        <dbReference type="ARBA" id="ARBA00023128"/>
    </source>
</evidence>
<evidence type="ECO:0000259" key="7">
    <source>
        <dbReference type="Pfam" id="PF05057"/>
    </source>
</evidence>
<dbReference type="SUPFAM" id="SSF53474">
    <property type="entry name" value="alpha/beta-Hydrolases"/>
    <property type="match status" value="1"/>
</dbReference>
<feature type="domain" description="DUF676" evidence="7">
    <location>
        <begin position="307"/>
        <end position="472"/>
    </location>
</feature>
<keyword evidence="6" id="KW-0472">Membrane</keyword>
<keyword evidence="9" id="KW-1185">Reference proteome</keyword>
<evidence type="ECO:0000256" key="3">
    <source>
        <dbReference type="ARBA" id="ARBA00004370"/>
    </source>
</evidence>
<protein>
    <recommendedName>
        <fullName evidence="7">DUF676 domain-containing protein</fullName>
    </recommendedName>
</protein>
<evidence type="ECO:0000256" key="1">
    <source>
        <dbReference type="ARBA" id="ARBA00004173"/>
    </source>
</evidence>
<organism evidence="8 9">
    <name type="scientific">Brachionus plicatilis</name>
    <name type="common">Marine rotifer</name>
    <name type="synonym">Brachionus muelleri</name>
    <dbReference type="NCBI Taxonomy" id="10195"/>
    <lineage>
        <taxon>Eukaryota</taxon>
        <taxon>Metazoa</taxon>
        <taxon>Spiralia</taxon>
        <taxon>Gnathifera</taxon>
        <taxon>Rotifera</taxon>
        <taxon>Eurotatoria</taxon>
        <taxon>Monogononta</taxon>
        <taxon>Pseudotrocha</taxon>
        <taxon>Ploima</taxon>
        <taxon>Brachionidae</taxon>
        <taxon>Brachionus</taxon>
    </lineage>
</organism>
<gene>
    <name evidence="8" type="ORF">BpHYR1_038581</name>
</gene>
<evidence type="ECO:0000256" key="4">
    <source>
        <dbReference type="ARBA" id="ARBA00022824"/>
    </source>
</evidence>
<dbReference type="PANTHER" id="PTHR48182">
    <property type="entry name" value="PROTEIN SERAC1"/>
    <property type="match status" value="1"/>
</dbReference>
<dbReference type="GO" id="GO:0005783">
    <property type="term" value="C:endoplasmic reticulum"/>
    <property type="evidence" value="ECO:0007669"/>
    <property type="project" value="UniProtKB-SubCell"/>
</dbReference>
<evidence type="ECO:0000256" key="2">
    <source>
        <dbReference type="ARBA" id="ARBA00004240"/>
    </source>
</evidence>
<dbReference type="Pfam" id="PF05057">
    <property type="entry name" value="DUF676"/>
    <property type="match status" value="1"/>
</dbReference>
<dbReference type="EMBL" id="REGN01013012">
    <property type="protein sequence ID" value="RMZ94486.1"/>
    <property type="molecule type" value="Genomic_DNA"/>
</dbReference>
<dbReference type="OrthoDB" id="5086500at2759"/>
<proteinExistence type="predicted"/>